<feature type="compositionally biased region" description="Polar residues" evidence="5">
    <location>
        <begin position="247"/>
        <end position="269"/>
    </location>
</feature>
<evidence type="ECO:0000256" key="1">
    <source>
        <dbReference type="ARBA" id="ARBA00004370"/>
    </source>
</evidence>
<evidence type="ECO:0000256" key="5">
    <source>
        <dbReference type="SAM" id="MobiDB-lite"/>
    </source>
</evidence>
<reference evidence="6 7" key="1">
    <citation type="journal article" date="2018" name="G3 (Bethesda)">
        <title>A High-Quality Reference Genome for the Invasive Mosquitofish Gambusia affinis Using a Chicago Library.</title>
        <authorList>
            <person name="Hoffberg S.L."/>
            <person name="Troendle N.J."/>
            <person name="Glenn T.C."/>
            <person name="Mahmud O."/>
            <person name="Louha S."/>
            <person name="Chalopin D."/>
            <person name="Bennetzen J.L."/>
            <person name="Mauricio R."/>
        </authorList>
    </citation>
    <scope>NUCLEOTIDE SEQUENCE [LARGE SCALE GENOMIC DNA]</scope>
    <source>
        <strain evidence="6">NE01/NJP1002.9</strain>
        <tissue evidence="6">Muscle</tissue>
    </source>
</reference>
<dbReference type="InterPro" id="IPR015631">
    <property type="entry name" value="CD2/SLAM_rcpt"/>
</dbReference>
<evidence type="ECO:0000256" key="2">
    <source>
        <dbReference type="ARBA" id="ARBA00022729"/>
    </source>
</evidence>
<dbReference type="InterPro" id="IPR013783">
    <property type="entry name" value="Ig-like_fold"/>
</dbReference>
<feature type="compositionally biased region" description="Basic and acidic residues" evidence="5">
    <location>
        <begin position="237"/>
        <end position="246"/>
    </location>
</feature>
<sequence length="287" mass="31777">MFYQLKNSSVCLHVKKQQSYTNGQWKRDATIIVSGTLINPTYEKRVKFHPKNMTLCISELTESDTGLYKASYLLNFTEVSESYQVVVQGMIPRPVMAVIPENHSNLSAESCDFTVNCSIQDDWLGSICHKNGCRTSQRSFSKVNISIFAENTVVVCSGNNHEATSVAQLIQSGPLEAQQLSEPRASTSSSEADPSYENVEANQPREIGVPRLEQVISDSQGVDTEYSVPRKAASCVQRDKKRDENTQKTPASGRVSVNTDQSSTQTETVYSVLEMPKKSEHTAPPRG</sequence>
<dbReference type="Gene3D" id="2.60.40.10">
    <property type="entry name" value="Immunoglobulins"/>
    <property type="match status" value="1"/>
</dbReference>
<accession>A0A315VZ21</accession>
<evidence type="ECO:0008006" key="8">
    <source>
        <dbReference type="Google" id="ProtNLM"/>
    </source>
</evidence>
<feature type="region of interest" description="Disordered" evidence="5">
    <location>
        <begin position="177"/>
        <end position="287"/>
    </location>
</feature>
<dbReference type="InterPro" id="IPR036179">
    <property type="entry name" value="Ig-like_dom_sf"/>
</dbReference>
<dbReference type="PANTHER" id="PTHR12080:SF48">
    <property type="entry name" value="IMMUNOGLOBULIN SUBTYPE DOMAIN-CONTAINING PROTEIN"/>
    <property type="match status" value="1"/>
</dbReference>
<evidence type="ECO:0000313" key="7">
    <source>
        <dbReference type="Proteomes" id="UP000250572"/>
    </source>
</evidence>
<gene>
    <name evidence="6" type="ORF">CCH79_00012821</name>
</gene>
<dbReference type="EMBL" id="NHOQ01000739">
    <property type="protein sequence ID" value="PWA28842.1"/>
    <property type="molecule type" value="Genomic_DNA"/>
</dbReference>
<organism evidence="6 7">
    <name type="scientific">Gambusia affinis</name>
    <name type="common">Western mosquitofish</name>
    <name type="synonym">Heterandria affinis</name>
    <dbReference type="NCBI Taxonomy" id="33528"/>
    <lineage>
        <taxon>Eukaryota</taxon>
        <taxon>Metazoa</taxon>
        <taxon>Chordata</taxon>
        <taxon>Craniata</taxon>
        <taxon>Vertebrata</taxon>
        <taxon>Euteleostomi</taxon>
        <taxon>Actinopterygii</taxon>
        <taxon>Neopterygii</taxon>
        <taxon>Teleostei</taxon>
        <taxon>Neoteleostei</taxon>
        <taxon>Acanthomorphata</taxon>
        <taxon>Ovalentaria</taxon>
        <taxon>Atherinomorphae</taxon>
        <taxon>Cyprinodontiformes</taxon>
        <taxon>Poeciliidae</taxon>
        <taxon>Poeciliinae</taxon>
        <taxon>Gambusia</taxon>
    </lineage>
</organism>
<proteinExistence type="predicted"/>
<dbReference type="PANTHER" id="PTHR12080">
    <property type="entry name" value="SIGNALING LYMPHOCYTIC ACTIVATION MOLECULE"/>
    <property type="match status" value="1"/>
</dbReference>
<comment type="caution">
    <text evidence="6">The sequence shown here is derived from an EMBL/GenBank/DDBJ whole genome shotgun (WGS) entry which is preliminary data.</text>
</comment>
<evidence type="ECO:0000256" key="4">
    <source>
        <dbReference type="ARBA" id="ARBA00023180"/>
    </source>
</evidence>
<dbReference type="GO" id="GO:0016020">
    <property type="term" value="C:membrane"/>
    <property type="evidence" value="ECO:0007669"/>
    <property type="project" value="UniProtKB-SubCell"/>
</dbReference>
<evidence type="ECO:0000256" key="3">
    <source>
        <dbReference type="ARBA" id="ARBA00023136"/>
    </source>
</evidence>
<dbReference type="SUPFAM" id="SSF48726">
    <property type="entry name" value="Immunoglobulin"/>
    <property type="match status" value="1"/>
</dbReference>
<keyword evidence="2" id="KW-0732">Signal</keyword>
<keyword evidence="4" id="KW-0325">Glycoprotein</keyword>
<dbReference type="STRING" id="33528.ENSGAFP00000002153"/>
<dbReference type="AlphaFoldDB" id="A0A315VZ21"/>
<dbReference type="Proteomes" id="UP000250572">
    <property type="component" value="Unassembled WGS sequence"/>
</dbReference>
<keyword evidence="7" id="KW-1185">Reference proteome</keyword>
<feature type="non-terminal residue" evidence="6">
    <location>
        <position position="287"/>
    </location>
</feature>
<feature type="compositionally biased region" description="Polar residues" evidence="5">
    <location>
        <begin position="178"/>
        <end position="192"/>
    </location>
</feature>
<protein>
    <recommendedName>
        <fullName evidence="8">Immunoglobulin subtype domain-containing protein</fullName>
    </recommendedName>
</protein>
<name>A0A315VZ21_GAMAF</name>
<comment type="subcellular location">
    <subcellularLocation>
        <location evidence="1">Membrane</location>
    </subcellularLocation>
</comment>
<feature type="compositionally biased region" description="Basic and acidic residues" evidence="5">
    <location>
        <begin position="275"/>
        <end position="287"/>
    </location>
</feature>
<evidence type="ECO:0000313" key="6">
    <source>
        <dbReference type="EMBL" id="PWA28842.1"/>
    </source>
</evidence>
<keyword evidence="3" id="KW-0472">Membrane</keyword>